<dbReference type="HOGENOM" id="CLU_060245_0_0_1"/>
<reference evidence="2" key="2">
    <citation type="submission" date="2015-04" db="UniProtKB">
        <authorList>
            <consortium name="EnsemblPlants"/>
        </authorList>
    </citation>
    <scope>IDENTIFICATION</scope>
</reference>
<dbReference type="PANTHER" id="PTHR33499">
    <property type="entry name" value="OS12G0282400 PROTEIN-RELATED"/>
    <property type="match status" value="1"/>
</dbReference>
<dbReference type="PANTHER" id="PTHR33499:SF43">
    <property type="entry name" value="TRANSPOSASE, PTTA_EN_SPM, PLANT"/>
    <property type="match status" value="1"/>
</dbReference>
<proteinExistence type="predicted"/>
<sequence>MVSQIRPSVNQMETSDDAARQVIPNTRNEGQMGPTGNTGLKRRKGRGLTINGTLAKLKARGVPLDIQFAAQFGKVCGRHASVFKSEVTVCMRQEVPLKVKKWKVIEKAFPGTMSSIWNLLKAKFLEISMADYQCVMTQVERQYNCPSHVAPEDWQWLIDNLWSDEQFQIKEEMKSHVGTKSIVQIAHELRNPMTAEWPSAIDVWKATYLKNGTWSVPNGEEVLNNLQTTAETNHERIAAAQIPMVEHFALVLGSKPNHSRGVGISAINEGAQERYRVHAQAEAAQQQANEAHQQAAALLEEVQKLTVENLQLKGELQSQREEFNSQKRTVEEQSGHMERLLDQKLEERMKAMWAHMGGTGGALSSSAPNN</sequence>
<organism evidence="2">
    <name type="scientific">Oryza glumipatula</name>
    <dbReference type="NCBI Taxonomy" id="40148"/>
    <lineage>
        <taxon>Eukaryota</taxon>
        <taxon>Viridiplantae</taxon>
        <taxon>Streptophyta</taxon>
        <taxon>Embryophyta</taxon>
        <taxon>Tracheophyta</taxon>
        <taxon>Spermatophyta</taxon>
        <taxon>Magnoliopsida</taxon>
        <taxon>Liliopsida</taxon>
        <taxon>Poales</taxon>
        <taxon>Poaceae</taxon>
        <taxon>BOP clade</taxon>
        <taxon>Oryzoideae</taxon>
        <taxon>Oryzeae</taxon>
        <taxon>Oryzinae</taxon>
        <taxon>Oryza</taxon>
    </lineage>
</organism>
<dbReference type="EnsemblPlants" id="OGLUM01G09960.1">
    <property type="protein sequence ID" value="OGLUM01G09960.1"/>
    <property type="gene ID" value="OGLUM01G09960"/>
</dbReference>
<name>A0A0D9Y5T9_9ORYZ</name>
<reference evidence="2" key="3">
    <citation type="submission" date="2018-05" db="EMBL/GenBank/DDBJ databases">
        <title>OgluRS3 (Oryza glumaepatula Reference Sequence Version 3).</title>
        <authorList>
            <person name="Zhang J."/>
            <person name="Kudrna D."/>
            <person name="Lee S."/>
            <person name="Talag J."/>
            <person name="Welchert J."/>
            <person name="Wing R.A."/>
        </authorList>
    </citation>
    <scope>NUCLEOTIDE SEQUENCE [LARGE SCALE GENOMIC DNA]</scope>
</reference>
<dbReference type="Proteomes" id="UP000026961">
    <property type="component" value="Chromosome 1"/>
</dbReference>
<evidence type="ECO:0000256" key="1">
    <source>
        <dbReference type="SAM" id="MobiDB-lite"/>
    </source>
</evidence>
<evidence type="ECO:0000313" key="3">
    <source>
        <dbReference type="Proteomes" id="UP000026961"/>
    </source>
</evidence>
<feature type="compositionally biased region" description="Polar residues" evidence="1">
    <location>
        <begin position="23"/>
        <end position="38"/>
    </location>
</feature>
<feature type="region of interest" description="Disordered" evidence="1">
    <location>
        <begin position="318"/>
        <end position="337"/>
    </location>
</feature>
<reference evidence="2" key="1">
    <citation type="submission" date="2013-08" db="EMBL/GenBank/DDBJ databases">
        <title>Oryza genome evolution.</title>
        <authorList>
            <person name="Wing R.A."/>
            <person name="Panaud O."/>
            <person name="Oliveira A.C."/>
        </authorList>
    </citation>
    <scope>NUCLEOTIDE SEQUENCE</scope>
</reference>
<dbReference type="AlphaFoldDB" id="A0A0D9Y5T9"/>
<dbReference type="Gramene" id="OGLUM01G09960.1">
    <property type="protein sequence ID" value="OGLUM01G09960.1"/>
    <property type="gene ID" value="OGLUM01G09960"/>
</dbReference>
<feature type="region of interest" description="Disordered" evidence="1">
    <location>
        <begin position="1"/>
        <end position="45"/>
    </location>
</feature>
<feature type="compositionally biased region" description="Polar residues" evidence="1">
    <location>
        <begin position="1"/>
        <end position="13"/>
    </location>
</feature>
<protein>
    <submittedName>
        <fullName evidence="2">Uncharacterized protein</fullName>
    </submittedName>
</protein>
<keyword evidence="3" id="KW-1185">Reference proteome</keyword>
<evidence type="ECO:0000313" key="2">
    <source>
        <dbReference type="EnsemblPlants" id="OGLUM01G09960.1"/>
    </source>
</evidence>
<accession>A0A0D9Y5T9</accession>